<keyword evidence="2" id="KW-1185">Reference proteome</keyword>
<name>A0A9N9HYQ1_9GLOM</name>
<evidence type="ECO:0000313" key="2">
    <source>
        <dbReference type="Proteomes" id="UP000789396"/>
    </source>
</evidence>
<organism evidence="1 2">
    <name type="scientific">Racocetra fulgida</name>
    <dbReference type="NCBI Taxonomy" id="60492"/>
    <lineage>
        <taxon>Eukaryota</taxon>
        <taxon>Fungi</taxon>
        <taxon>Fungi incertae sedis</taxon>
        <taxon>Mucoromycota</taxon>
        <taxon>Glomeromycotina</taxon>
        <taxon>Glomeromycetes</taxon>
        <taxon>Diversisporales</taxon>
        <taxon>Gigasporaceae</taxon>
        <taxon>Racocetra</taxon>
    </lineage>
</organism>
<accession>A0A9N9HYQ1</accession>
<dbReference type="EMBL" id="CAJVPZ010022531">
    <property type="protein sequence ID" value="CAG8712035.1"/>
    <property type="molecule type" value="Genomic_DNA"/>
</dbReference>
<gene>
    <name evidence="1" type="ORF">RFULGI_LOCUS10909</name>
</gene>
<protein>
    <submittedName>
        <fullName evidence="1">12354_t:CDS:1</fullName>
    </submittedName>
</protein>
<dbReference type="Proteomes" id="UP000789396">
    <property type="component" value="Unassembled WGS sequence"/>
</dbReference>
<sequence length="144" mass="16503">MFPCQLLFEKDGRELIMAEKKNFLCPYCCLNISYDKSLSNYLEARKKVEKLLIEHKAVCEKKENPVEQKRLLANNETELACKQALADLNKHEEECESDKKIIAVYFSPNRGGSSHADVNAYLANTEDLLIIEQDNLGELASRNY</sequence>
<evidence type="ECO:0000313" key="1">
    <source>
        <dbReference type="EMBL" id="CAG8712035.1"/>
    </source>
</evidence>
<proteinExistence type="predicted"/>
<comment type="caution">
    <text evidence="1">The sequence shown here is derived from an EMBL/GenBank/DDBJ whole genome shotgun (WGS) entry which is preliminary data.</text>
</comment>
<reference evidence="1" key="1">
    <citation type="submission" date="2021-06" db="EMBL/GenBank/DDBJ databases">
        <authorList>
            <person name="Kallberg Y."/>
            <person name="Tangrot J."/>
            <person name="Rosling A."/>
        </authorList>
    </citation>
    <scope>NUCLEOTIDE SEQUENCE</scope>
    <source>
        <strain evidence="1">IN212</strain>
    </source>
</reference>
<dbReference type="AlphaFoldDB" id="A0A9N9HYQ1"/>